<organism evidence="1 2">
    <name type="scientific">Crepidotus variabilis</name>
    <dbReference type="NCBI Taxonomy" id="179855"/>
    <lineage>
        <taxon>Eukaryota</taxon>
        <taxon>Fungi</taxon>
        <taxon>Dikarya</taxon>
        <taxon>Basidiomycota</taxon>
        <taxon>Agaricomycotina</taxon>
        <taxon>Agaricomycetes</taxon>
        <taxon>Agaricomycetidae</taxon>
        <taxon>Agaricales</taxon>
        <taxon>Agaricineae</taxon>
        <taxon>Crepidotaceae</taxon>
        <taxon>Crepidotus</taxon>
    </lineage>
</organism>
<gene>
    <name evidence="1" type="ORF">CPB83DRAFT_906373</name>
</gene>
<protein>
    <submittedName>
        <fullName evidence="1">Uncharacterized protein</fullName>
    </submittedName>
</protein>
<dbReference type="InterPro" id="IPR035992">
    <property type="entry name" value="Ricin_B-like_lectins"/>
</dbReference>
<reference evidence="1" key="1">
    <citation type="submission" date="2020-11" db="EMBL/GenBank/DDBJ databases">
        <authorList>
            <consortium name="DOE Joint Genome Institute"/>
            <person name="Ahrendt S."/>
            <person name="Riley R."/>
            <person name="Andreopoulos W."/>
            <person name="Labutti K."/>
            <person name="Pangilinan J."/>
            <person name="Ruiz-Duenas F.J."/>
            <person name="Barrasa J.M."/>
            <person name="Sanchez-Garcia M."/>
            <person name="Camarero S."/>
            <person name="Miyauchi S."/>
            <person name="Serrano A."/>
            <person name="Linde D."/>
            <person name="Babiker R."/>
            <person name="Drula E."/>
            <person name="Ayuso-Fernandez I."/>
            <person name="Pacheco R."/>
            <person name="Padilla G."/>
            <person name="Ferreira P."/>
            <person name="Barriuso J."/>
            <person name="Kellner H."/>
            <person name="Castanera R."/>
            <person name="Alfaro M."/>
            <person name="Ramirez L."/>
            <person name="Pisabarro A.G."/>
            <person name="Kuo A."/>
            <person name="Tritt A."/>
            <person name="Lipzen A."/>
            <person name="He G."/>
            <person name="Yan M."/>
            <person name="Ng V."/>
            <person name="Cullen D."/>
            <person name="Martin F."/>
            <person name="Rosso M.-N."/>
            <person name="Henrissat B."/>
            <person name="Hibbett D."/>
            <person name="Martinez A.T."/>
            <person name="Grigoriev I.V."/>
        </authorList>
    </citation>
    <scope>NUCLEOTIDE SEQUENCE</scope>
    <source>
        <strain evidence="1">CBS 506.95</strain>
    </source>
</reference>
<evidence type="ECO:0000313" key="2">
    <source>
        <dbReference type="Proteomes" id="UP000807306"/>
    </source>
</evidence>
<dbReference type="AlphaFoldDB" id="A0A9P6JQS5"/>
<evidence type="ECO:0000313" key="1">
    <source>
        <dbReference type="EMBL" id="KAF9529143.1"/>
    </source>
</evidence>
<dbReference type="OrthoDB" id="6770063at2759"/>
<dbReference type="EMBL" id="MU157848">
    <property type="protein sequence ID" value="KAF9529143.1"/>
    <property type="molecule type" value="Genomic_DNA"/>
</dbReference>
<keyword evidence="2" id="KW-1185">Reference proteome</keyword>
<dbReference type="Proteomes" id="UP000807306">
    <property type="component" value="Unassembled WGS sequence"/>
</dbReference>
<dbReference type="SUPFAM" id="SSF50370">
    <property type="entry name" value="Ricin B-like lectins"/>
    <property type="match status" value="1"/>
</dbReference>
<accession>A0A9P6JQS5</accession>
<name>A0A9P6JQS5_9AGAR</name>
<comment type="caution">
    <text evidence="1">The sequence shown here is derived from an EMBL/GenBank/DDBJ whole genome shotgun (WGS) entry which is preliminary data.</text>
</comment>
<proteinExistence type="predicted"/>
<sequence>MPSNIDVYIGNQLDSNLSSGSNITREVTVNAGMIYTTMNCSPTNETRTRAGFYYDGLTTYYYVVKNWDNFNTGIHIEPNYPEKNGSGYCRPLDCWTFNCLSFNTPPLGPGVENGSTRPPKLPMWECLYTDVSFIVNFCPTGNFSSNQGRATTIHPNGNPNKCLDVRNAMYTDGTPVQVLDLDLLRRATCPGSVLGERNKANSPSRFWYARKSTERESVADMGVSNGKY</sequence>